<dbReference type="AlphaFoldDB" id="A0A561QSC8"/>
<organism evidence="1 2">
    <name type="scientific">Neorhizobium alkalisoli</name>
    <dbReference type="NCBI Taxonomy" id="528178"/>
    <lineage>
        <taxon>Bacteria</taxon>
        <taxon>Pseudomonadati</taxon>
        <taxon>Pseudomonadota</taxon>
        <taxon>Alphaproteobacteria</taxon>
        <taxon>Hyphomicrobiales</taxon>
        <taxon>Rhizobiaceae</taxon>
        <taxon>Rhizobium/Agrobacterium group</taxon>
        <taxon>Neorhizobium</taxon>
    </lineage>
</organism>
<proteinExistence type="predicted"/>
<reference evidence="1 2" key="1">
    <citation type="submission" date="2019-06" db="EMBL/GenBank/DDBJ databases">
        <title>Sorghum-associated microbial communities from plants grown in Nebraska, USA.</title>
        <authorList>
            <person name="Schachtman D."/>
        </authorList>
    </citation>
    <scope>NUCLEOTIDE SEQUENCE [LARGE SCALE GENOMIC DNA]</scope>
    <source>
        <strain evidence="1 2">1225</strain>
    </source>
</reference>
<keyword evidence="2" id="KW-1185">Reference proteome</keyword>
<evidence type="ECO:0000313" key="2">
    <source>
        <dbReference type="Proteomes" id="UP000320653"/>
    </source>
</evidence>
<dbReference type="EMBL" id="VIWP01000004">
    <property type="protein sequence ID" value="TWF53274.1"/>
    <property type="molecule type" value="Genomic_DNA"/>
</dbReference>
<gene>
    <name evidence="1" type="ORF">FHW37_104551</name>
</gene>
<dbReference type="RefSeq" id="WP_145638970.1">
    <property type="nucleotide sequence ID" value="NZ_VIWP01000004.1"/>
</dbReference>
<name>A0A561QSC8_9HYPH</name>
<dbReference type="Proteomes" id="UP000320653">
    <property type="component" value="Unassembled WGS sequence"/>
</dbReference>
<comment type="caution">
    <text evidence="1">The sequence shown here is derived from an EMBL/GenBank/DDBJ whole genome shotgun (WGS) entry which is preliminary data.</text>
</comment>
<dbReference type="OrthoDB" id="8469611at2"/>
<sequence>MVGQLVSVNAGPVFNGNGLPPITQDAVDVAAAQMPGLEHYLDPEKLKAKGEISRSKGDGRLIAYPLTASMTIGTVAGKYGGRNVLKCPGDAYGLDIGPGGLGNSASFTFVCACDLAAAMRAGTTDGILWSAYNPDVPAFQQFVRFFGTSTKGMSFRPGGGTGGANLDLASVPAADIPFVLAYSYDAAVGQTRVYINTTAAPVASGDVNTNPVLSRMTRLSVGYAIGATATAWKGNIGKTLAFSRSFHRTAVDLALLENLMNGMRTHYNII</sequence>
<evidence type="ECO:0000313" key="1">
    <source>
        <dbReference type="EMBL" id="TWF53274.1"/>
    </source>
</evidence>
<protein>
    <submittedName>
        <fullName evidence="1">Uncharacterized protein</fullName>
    </submittedName>
</protein>
<accession>A0A561QSC8</accession>